<reference evidence="2 3" key="1">
    <citation type="journal article" date="2014" name="PLoS ONE">
        <title>Global Analysis of Gene Expression Profiles in Physic Nut (Jatropha curcas L.) Seedlings Exposed to Salt Stress.</title>
        <authorList>
            <person name="Zhang L."/>
            <person name="Zhang C."/>
            <person name="Wu P."/>
            <person name="Chen Y."/>
            <person name="Li M."/>
            <person name="Jiang H."/>
            <person name="Wu G."/>
        </authorList>
    </citation>
    <scope>NUCLEOTIDE SEQUENCE [LARGE SCALE GENOMIC DNA]</scope>
    <source>
        <strain evidence="3">cv. GZQX0401</strain>
        <tissue evidence="2">Young leaves</tissue>
    </source>
</reference>
<evidence type="ECO:0000313" key="3">
    <source>
        <dbReference type="Proteomes" id="UP000027138"/>
    </source>
</evidence>
<evidence type="ECO:0000313" key="2">
    <source>
        <dbReference type="EMBL" id="KDP38466.1"/>
    </source>
</evidence>
<sequence>MASLHVPHDSTQSIVLKTLNDTSKPVANKDGETGNLAVTGEPPSALVEMENPAEIDYFSRGDYLELRDLDTPASRSSTSDNSSCFTMSSDECFDSLALLEEIEAKINQDSVQKNESCKLSISAPSKPDEVVWAPASPGSLIGIEESKPHTGEILATESSPPTLANDHKDQDNIVLQHSIRNQKANYSDEGSSSSNDVGTSSDHRLPFQDAERKVDESRLKKLKKKKKYLCFMPLHFLF</sequence>
<accession>A0A067KQH0</accession>
<name>A0A067KQH0_JATCU</name>
<dbReference type="AlphaFoldDB" id="A0A067KQH0"/>
<gene>
    <name evidence="2" type="ORF">JCGZ_04391</name>
</gene>
<proteinExistence type="predicted"/>
<dbReference type="OrthoDB" id="1625833at2759"/>
<evidence type="ECO:0000256" key="1">
    <source>
        <dbReference type="SAM" id="MobiDB-lite"/>
    </source>
</evidence>
<feature type="compositionally biased region" description="Low complexity" evidence="1">
    <location>
        <begin position="190"/>
        <end position="200"/>
    </location>
</feature>
<dbReference type="Proteomes" id="UP000027138">
    <property type="component" value="Unassembled WGS sequence"/>
</dbReference>
<feature type="compositionally biased region" description="Basic and acidic residues" evidence="1">
    <location>
        <begin position="201"/>
        <end position="215"/>
    </location>
</feature>
<keyword evidence="3" id="KW-1185">Reference proteome</keyword>
<feature type="region of interest" description="Disordered" evidence="1">
    <location>
        <begin position="183"/>
        <end position="215"/>
    </location>
</feature>
<organism evidence="2 3">
    <name type="scientific">Jatropha curcas</name>
    <name type="common">Barbados nut</name>
    <dbReference type="NCBI Taxonomy" id="180498"/>
    <lineage>
        <taxon>Eukaryota</taxon>
        <taxon>Viridiplantae</taxon>
        <taxon>Streptophyta</taxon>
        <taxon>Embryophyta</taxon>
        <taxon>Tracheophyta</taxon>
        <taxon>Spermatophyta</taxon>
        <taxon>Magnoliopsida</taxon>
        <taxon>eudicotyledons</taxon>
        <taxon>Gunneridae</taxon>
        <taxon>Pentapetalae</taxon>
        <taxon>rosids</taxon>
        <taxon>fabids</taxon>
        <taxon>Malpighiales</taxon>
        <taxon>Euphorbiaceae</taxon>
        <taxon>Crotonoideae</taxon>
        <taxon>Jatropheae</taxon>
        <taxon>Jatropha</taxon>
    </lineage>
</organism>
<dbReference type="EMBL" id="KK914362">
    <property type="protein sequence ID" value="KDP38466.1"/>
    <property type="molecule type" value="Genomic_DNA"/>
</dbReference>
<feature type="region of interest" description="Disordered" evidence="1">
    <location>
        <begin position="22"/>
        <end position="41"/>
    </location>
</feature>
<protein>
    <submittedName>
        <fullName evidence="2">Uncharacterized protein</fullName>
    </submittedName>
</protein>